<dbReference type="Gene3D" id="3.60.130.10">
    <property type="entry name" value="Clavaminate synthase-like"/>
    <property type="match status" value="1"/>
</dbReference>
<keyword evidence="1" id="KW-0560">Oxidoreductase</keyword>
<feature type="region of interest" description="Disordered" evidence="3">
    <location>
        <begin position="558"/>
        <end position="639"/>
    </location>
</feature>
<feature type="compositionally biased region" description="Acidic residues" evidence="3">
    <location>
        <begin position="592"/>
        <end position="602"/>
    </location>
</feature>
<dbReference type="GO" id="GO:0017000">
    <property type="term" value="P:antibiotic biosynthetic process"/>
    <property type="evidence" value="ECO:0007669"/>
    <property type="project" value="UniProtKB-KW"/>
</dbReference>
<protein>
    <recommendedName>
        <fullName evidence="4">TauD/TfdA-like domain-containing protein</fullName>
    </recommendedName>
</protein>
<feature type="region of interest" description="Disordered" evidence="3">
    <location>
        <begin position="1139"/>
        <end position="1158"/>
    </location>
</feature>
<dbReference type="InterPro" id="IPR050411">
    <property type="entry name" value="AlphaKG_dependent_hydroxylases"/>
</dbReference>
<organism evidence="5">
    <name type="scientific">Ditylum brightwellii</name>
    <dbReference type="NCBI Taxonomy" id="49249"/>
    <lineage>
        <taxon>Eukaryota</taxon>
        <taxon>Sar</taxon>
        <taxon>Stramenopiles</taxon>
        <taxon>Ochrophyta</taxon>
        <taxon>Bacillariophyta</taxon>
        <taxon>Mediophyceae</taxon>
        <taxon>Lithodesmiophycidae</taxon>
        <taxon>Lithodesmiales</taxon>
        <taxon>Lithodesmiaceae</taxon>
        <taxon>Ditylum</taxon>
    </lineage>
</organism>
<evidence type="ECO:0000256" key="1">
    <source>
        <dbReference type="ARBA" id="ARBA00023002"/>
    </source>
</evidence>
<dbReference type="PANTHER" id="PTHR10696:SF56">
    <property type="entry name" value="TAUD_TFDA-LIKE DOMAIN-CONTAINING PROTEIN"/>
    <property type="match status" value="1"/>
</dbReference>
<gene>
    <name evidence="5" type="ORF">DBRI00130_LOCUS34761</name>
</gene>
<feature type="region of interest" description="Disordered" evidence="3">
    <location>
        <begin position="17"/>
        <end position="36"/>
    </location>
</feature>
<feature type="region of interest" description="Disordered" evidence="3">
    <location>
        <begin position="89"/>
        <end position="109"/>
    </location>
</feature>
<feature type="region of interest" description="Disordered" evidence="3">
    <location>
        <begin position="323"/>
        <end position="343"/>
    </location>
</feature>
<feature type="region of interest" description="Disordered" evidence="3">
    <location>
        <begin position="771"/>
        <end position="806"/>
    </location>
</feature>
<feature type="compositionally biased region" description="Basic residues" evidence="3">
    <location>
        <begin position="17"/>
        <end position="26"/>
    </location>
</feature>
<dbReference type="SUPFAM" id="SSF51197">
    <property type="entry name" value="Clavaminate synthase-like"/>
    <property type="match status" value="1"/>
</dbReference>
<dbReference type="GO" id="GO:0016491">
    <property type="term" value="F:oxidoreductase activity"/>
    <property type="evidence" value="ECO:0007669"/>
    <property type="project" value="UniProtKB-KW"/>
</dbReference>
<dbReference type="Pfam" id="PF02668">
    <property type="entry name" value="TauD"/>
    <property type="match status" value="1"/>
</dbReference>
<feature type="compositionally biased region" description="Polar residues" evidence="3">
    <location>
        <begin position="1144"/>
        <end position="1156"/>
    </location>
</feature>
<feature type="compositionally biased region" description="Low complexity" evidence="3">
    <location>
        <begin position="496"/>
        <end position="518"/>
    </location>
</feature>
<evidence type="ECO:0000256" key="3">
    <source>
        <dbReference type="SAM" id="MobiDB-lite"/>
    </source>
</evidence>
<feature type="region of interest" description="Disordered" evidence="3">
    <location>
        <begin position="481"/>
        <end position="518"/>
    </location>
</feature>
<feature type="compositionally biased region" description="Low complexity" evidence="3">
    <location>
        <begin position="778"/>
        <end position="797"/>
    </location>
</feature>
<keyword evidence="2" id="KW-0045">Antibiotic biosynthesis</keyword>
<evidence type="ECO:0000256" key="2">
    <source>
        <dbReference type="ARBA" id="ARBA00023194"/>
    </source>
</evidence>
<evidence type="ECO:0000259" key="4">
    <source>
        <dbReference type="Pfam" id="PF02668"/>
    </source>
</evidence>
<feature type="domain" description="TauD/TfdA-like" evidence="4">
    <location>
        <begin position="1452"/>
        <end position="1639"/>
    </location>
</feature>
<dbReference type="PANTHER" id="PTHR10696">
    <property type="entry name" value="GAMMA-BUTYROBETAINE HYDROXYLASE-RELATED"/>
    <property type="match status" value="1"/>
</dbReference>
<evidence type="ECO:0000313" key="5">
    <source>
        <dbReference type="EMBL" id="CAE4644782.1"/>
    </source>
</evidence>
<name>A0A7S4VR07_9STRA</name>
<dbReference type="InterPro" id="IPR003819">
    <property type="entry name" value="TauD/TfdA-like"/>
</dbReference>
<reference evidence="5" key="1">
    <citation type="submission" date="2021-01" db="EMBL/GenBank/DDBJ databases">
        <authorList>
            <person name="Corre E."/>
            <person name="Pelletier E."/>
            <person name="Niang G."/>
            <person name="Scheremetjew M."/>
            <person name="Finn R."/>
            <person name="Kale V."/>
            <person name="Holt S."/>
            <person name="Cochrane G."/>
            <person name="Meng A."/>
            <person name="Brown T."/>
            <person name="Cohen L."/>
        </authorList>
    </citation>
    <scope>NUCLEOTIDE SEQUENCE</scope>
    <source>
        <strain evidence="5">GSO104</strain>
    </source>
</reference>
<proteinExistence type="predicted"/>
<sequence>MHSGFIVMIIIVHNPQRRMATRRRRKKQDDDEEDSLVRGVIFSSRAGAGGKNDTNDQFNAYEHTLHASELIKVASSMLVDKNQQYCYSKPKQNKQSETNAKHDTVDDDDDDVKDACEIKFVNGQVIVSFDTSSDENDNGNEHAQLLLQDKIEIRLLVALLPFSSSATTNDKDDNFATLFSLDHRETYIHDLSKNATQMLREYILETLHDDILARSISVRIAEGEGEEHQNEGECFLKSSTTASNRNKIVSLLDLRGHDISGNTVVLNNYDTNQHSPEEAKNKCNANIITVAKDDHISDEVKNDASKESTSIDMEEIDTPLKEEDAKELHPQYRQQQQQQKQYEKDDINPYTGLHSKSIYLGAHQSTPTPIYSTSLTQTQSIHDELSSHLKSNVPSKLLQRVPPSVWSPYPLALSLSFYDDLLYVNRALRKAVESLLLSSKGLQLLREYYGGSESVGGDLGVGLEMEELLFGCLNKNHLNCDNDNDDQGRRSMNSQSLSQRKMTSLSSSSQLLQPLPPDASLFLPKPSLSDRVISETSATSSIDFGWSDTLLLGRNVSDNTTDMEYNSRIRHSHKVKENTEKEDDHHNTCEREDGEEGEDECDASTLSHLDIYDGDYDKENETSEEGDTAKSSHSPLHSSSSKLRDHLIFWRPDFLFDLSKVNNQYCKSCHPCLNQPADKDCGHNFKNSSSSFGSSRKNLPPVSICEINARFTINGFGMSAFGTDAACSMLHGGIGRKKKEKKSSSSSSSWEDLHLAPVHRLSVMKEEIQRRVHNFSPSTTTKTATTNTTTSASNKSSMPYSFPASSPDHCTSPPTIWLVKGREYGYDCHSMEELLGVKPNSIKHVTPDELTGLCNESFVGLASSQQQTKVGNRVKKYNEGKDDKICSSCLCCVQHSTSPSHCSTGQNTSPSIHLPNKLLIFLELHQDELLKIPTSTMSYLTGSVTAIKKCSCRSTVQIKTCNPLSAVFLLHDKRTLGLLSDFSALSRIIGRNAASVVANTVVKTVPVSDCVRFTLVRDHPSVRSIIKDVLNYDYTAGEDTGNDIFASIKPPTWMIECLLEAVHNRGNFVLKKSSSGKGEGMIYGQTSSHQKWIEVLFGSSSGCYVLQPLVDQSTFPVVLNSTDAIADITASQAHFDHGARSGDCSHNSNKDNSSSIDVKERGGKICNSQICNVVGCLPFLSDVSFGPGIFRAAPAGPQPVSVAAGGAILLPALFMGDAAFSKSAPRWLVRSATSFCASVSSSSASAPVNEVGNDDETNASLSSIRSWCPSWGACEDCAISDVSQAIEDKPVLHNKENHSFSKSSVVYQRDNARALLFYSGISVLASRTPNLLTCTAFLRPRICSDSDNTWILVSVPPQVHDLSEVKATLQKYGTCVFRLNGPSNSAIKENTHLLSDGSVSVFRSGGKDFFDSSGNISDLVMNEALISTIKEVGGSIHMHFPTGSVSSTDHIFKSKSPAVWDITPRGHTSARSHNDMPFPMHTDASFESHPPSHFALHTISQDVYGGGLSQVLSGNMLHRVLRPEMRQILSRPIFTFHVPNEFRGNDESPKSVTQSILMSNLTHGPKLWRFRADIICGDDGGKHCQKGMCEVKHLQKLLRNPSLSIRLRLCPGTILFMDNGSYLHARSNIQDSSRWLKRVRFYMEGGR</sequence>
<dbReference type="InterPro" id="IPR042098">
    <property type="entry name" value="TauD-like_sf"/>
</dbReference>
<dbReference type="EMBL" id="HBNS01044900">
    <property type="protein sequence ID" value="CAE4644782.1"/>
    <property type="molecule type" value="Transcribed_RNA"/>
</dbReference>
<feature type="compositionally biased region" description="Low complexity" evidence="3">
    <location>
        <begin position="331"/>
        <end position="340"/>
    </location>
</feature>
<accession>A0A7S4VR07</accession>
<feature type="compositionally biased region" description="Basic and acidic residues" evidence="3">
    <location>
        <begin position="575"/>
        <end position="591"/>
    </location>
</feature>